<dbReference type="KEGG" id="pgn:PGN_1068"/>
<dbReference type="Gene3D" id="3.40.50.720">
    <property type="entry name" value="NAD(P)-binding Rossmann-like Domain"/>
    <property type="match status" value="1"/>
</dbReference>
<dbReference type="InterPro" id="IPR000683">
    <property type="entry name" value="Gfo/Idh/MocA-like_OxRdtase_N"/>
</dbReference>
<dbReference type="PANTHER" id="PTHR43249">
    <property type="entry name" value="UDP-N-ACETYL-2-AMINO-2-DEOXY-D-GLUCURONATE OXIDASE"/>
    <property type="match status" value="1"/>
</dbReference>
<sequence>MVIKEYAHAIIGCGRIAPIHIKALQDNGVSSILLCDIDTRKAKALTPAGDQYFNDYQTIPLDMLDSVSVCTGHDSHIEISKYFLSRGVSVLCEKPLSVPSYEIGDFLKICRRDKSTIFSVVAQHRYDSIVKFVKKLISSGRLGQIVLSDFTLYCNRPNSYYSESSWRGKKESEGGSVLINQAYHLLDLIVFLFGTPQDTHSFLSTHFKKNVIETEETACAFIEYPTHSVTLKATVCSNELWYTRIDIVGTLGMISFSIDEPFRIFEYSKSIEEDVTFFLRKDKKLANKKGDLFYFGHSHELQIRAFIKSVQSRERILLPSIEEIEKTQNLIQKLYL</sequence>
<dbReference type="HOGENOM" id="CLU_023194_1_0_10"/>
<dbReference type="InterPro" id="IPR055170">
    <property type="entry name" value="GFO_IDH_MocA-like_dom"/>
</dbReference>
<dbReference type="SUPFAM" id="SSF51735">
    <property type="entry name" value="NAD(P)-binding Rossmann-fold domains"/>
    <property type="match status" value="1"/>
</dbReference>
<dbReference type="Pfam" id="PF01408">
    <property type="entry name" value="GFO_IDH_MocA"/>
    <property type="match status" value="1"/>
</dbReference>
<evidence type="ECO:0000313" key="3">
    <source>
        <dbReference type="EMBL" id="BAG33587.1"/>
    </source>
</evidence>
<dbReference type="PANTHER" id="PTHR43249:SF1">
    <property type="entry name" value="D-GLUCOSIDE 3-DEHYDROGENASE"/>
    <property type="match status" value="1"/>
</dbReference>
<feature type="domain" description="Gfo/Idh/MocA-like oxidoreductase N-terminal" evidence="1">
    <location>
        <begin position="9"/>
        <end position="116"/>
    </location>
</feature>
<dbReference type="AlphaFoldDB" id="B2RJP2"/>
<dbReference type="OrthoDB" id="9815825at2"/>
<dbReference type="Gene3D" id="3.30.360.10">
    <property type="entry name" value="Dihydrodipicolinate Reductase, domain 2"/>
    <property type="match status" value="1"/>
</dbReference>
<dbReference type="InterPro" id="IPR036291">
    <property type="entry name" value="NAD(P)-bd_dom_sf"/>
</dbReference>
<evidence type="ECO:0008006" key="5">
    <source>
        <dbReference type="Google" id="ProtNLM"/>
    </source>
</evidence>
<organism evidence="3 4">
    <name type="scientific">Porphyromonas gingivalis (strain ATCC 33277 / DSM 20709 / CIP 103683 / JCM 12257 / NCTC 11834 / 2561)</name>
    <dbReference type="NCBI Taxonomy" id="431947"/>
    <lineage>
        <taxon>Bacteria</taxon>
        <taxon>Pseudomonadati</taxon>
        <taxon>Bacteroidota</taxon>
        <taxon>Bacteroidia</taxon>
        <taxon>Bacteroidales</taxon>
        <taxon>Porphyromonadaceae</taxon>
        <taxon>Porphyromonas</taxon>
    </lineage>
</organism>
<gene>
    <name evidence="3" type="ordered locus">PGN_1068</name>
</gene>
<name>B2RJP2_PORG3</name>
<protein>
    <recommendedName>
        <fullName evidence="5">Oxidoreductase</fullName>
    </recommendedName>
</protein>
<evidence type="ECO:0000259" key="1">
    <source>
        <dbReference type="Pfam" id="PF01408"/>
    </source>
</evidence>
<dbReference type="GO" id="GO:0000166">
    <property type="term" value="F:nucleotide binding"/>
    <property type="evidence" value="ECO:0007669"/>
    <property type="project" value="InterPro"/>
</dbReference>
<dbReference type="eggNOG" id="COG0673">
    <property type="taxonomic scope" value="Bacteria"/>
</dbReference>
<proteinExistence type="predicted"/>
<dbReference type="EMBL" id="AP009380">
    <property type="protein sequence ID" value="BAG33587.1"/>
    <property type="molecule type" value="Genomic_DNA"/>
</dbReference>
<dbReference type="Pfam" id="PF22725">
    <property type="entry name" value="GFO_IDH_MocA_C3"/>
    <property type="match status" value="1"/>
</dbReference>
<feature type="domain" description="GFO/IDH/MocA-like oxidoreductase" evidence="2">
    <location>
        <begin position="132"/>
        <end position="254"/>
    </location>
</feature>
<evidence type="ECO:0000259" key="2">
    <source>
        <dbReference type="Pfam" id="PF22725"/>
    </source>
</evidence>
<dbReference type="SUPFAM" id="SSF55347">
    <property type="entry name" value="Glyceraldehyde-3-phosphate dehydrogenase-like, C-terminal domain"/>
    <property type="match status" value="1"/>
</dbReference>
<dbReference type="RefSeq" id="WP_012457999.1">
    <property type="nucleotide sequence ID" value="NC_010729.1"/>
</dbReference>
<dbReference type="GeneID" id="29256278"/>
<accession>B2RJP2</accession>
<reference evidence="3 4" key="1">
    <citation type="journal article" date="2008" name="DNA Res.">
        <title>Determination of the genome sequence of Porphyromonas gingivalis strain ATCC 33277 and genomic comparison with strain W83 revealed extensive genome rearrangements in P. gingivalis.</title>
        <authorList>
            <person name="Naito M."/>
            <person name="Hirakawa H."/>
            <person name="Yamashita A."/>
            <person name="Ohara N."/>
            <person name="Shoji M."/>
            <person name="Yukitake H."/>
            <person name="Nakayama K."/>
            <person name="Toh H."/>
            <person name="Yoshimura F."/>
            <person name="Kuhara S."/>
            <person name="Hattori M."/>
            <person name="Hayashi T."/>
            <person name="Nakayama K."/>
        </authorList>
    </citation>
    <scope>NUCLEOTIDE SEQUENCE [LARGE SCALE GENOMIC DNA]</scope>
    <source>
        <strain evidence="4">ATCC 33277 / DSM 20709 / CIP 103683 / JCM 12257 / NCTC 11834 / 2561</strain>
    </source>
</reference>
<evidence type="ECO:0000313" key="4">
    <source>
        <dbReference type="Proteomes" id="UP000008842"/>
    </source>
</evidence>
<dbReference type="InterPro" id="IPR052515">
    <property type="entry name" value="Gfo/Idh/MocA_Oxidoreductase"/>
</dbReference>
<dbReference type="Proteomes" id="UP000008842">
    <property type="component" value="Chromosome"/>
</dbReference>
<dbReference type="BioCyc" id="PGIN431947:G1G2V-1215-MONOMER"/>